<dbReference type="Pfam" id="PF23657">
    <property type="entry name" value="DUF7151"/>
    <property type="match status" value="1"/>
</dbReference>
<evidence type="ECO:0000313" key="3">
    <source>
        <dbReference type="Proteomes" id="UP000261174"/>
    </source>
</evidence>
<accession>A0A3E1NUT9</accession>
<dbReference type="PROSITE" id="PS51257">
    <property type="entry name" value="PROKAR_LIPOPROTEIN"/>
    <property type="match status" value="1"/>
</dbReference>
<dbReference type="RefSeq" id="WP_116856769.1">
    <property type="nucleotide sequence ID" value="NZ_QTJV01000013.1"/>
</dbReference>
<keyword evidence="3" id="KW-1185">Reference proteome</keyword>
<protein>
    <recommendedName>
        <fullName evidence="1">DUF7151 domain-containing protein</fullName>
    </recommendedName>
</protein>
<comment type="caution">
    <text evidence="2">The sequence shown here is derived from an EMBL/GenBank/DDBJ whole genome shotgun (WGS) entry which is preliminary data.</text>
</comment>
<dbReference type="AlphaFoldDB" id="A0A3E1NUT9"/>
<name>A0A3E1NUT9_9BACT</name>
<gene>
    <name evidence="2" type="ORF">DXN04_28280</name>
</gene>
<evidence type="ECO:0000259" key="1">
    <source>
        <dbReference type="Pfam" id="PF23657"/>
    </source>
</evidence>
<dbReference type="OrthoDB" id="659493at2"/>
<reference evidence="2 3" key="1">
    <citation type="submission" date="2018-08" db="EMBL/GenBank/DDBJ databases">
        <title>Chitinophaga sp. K20C18050901, a novel bacterium isolated from forest soil.</title>
        <authorList>
            <person name="Wang C."/>
        </authorList>
    </citation>
    <scope>NUCLEOTIDE SEQUENCE [LARGE SCALE GENOMIC DNA]</scope>
    <source>
        <strain evidence="2 3">K20C18050901</strain>
    </source>
</reference>
<sequence length="209" mass="22515">MKITLYLAITLAVFGISCKKQYYQYNKSLIDIQSVKANESCPNGGYVILNGNDINFNGTLDSNEVQNREYICNGSDANSDKKTILSFGISGGTVSNSASGTIFGAIPQFNKLDYSNVDSITVYASLNKGYSSDPVAINATIEVYNVTDNTIISGSAVGSLLTATPALVESGNFYSSLPEKNVNLAIRYKSPVDGYSAVINYAYLIVYKH</sequence>
<dbReference type="EMBL" id="QTJV01000013">
    <property type="protein sequence ID" value="RFM31614.1"/>
    <property type="molecule type" value="Genomic_DNA"/>
</dbReference>
<dbReference type="Proteomes" id="UP000261174">
    <property type="component" value="Unassembled WGS sequence"/>
</dbReference>
<organism evidence="2 3">
    <name type="scientific">Chitinophaga silvisoli</name>
    <dbReference type="NCBI Taxonomy" id="2291814"/>
    <lineage>
        <taxon>Bacteria</taxon>
        <taxon>Pseudomonadati</taxon>
        <taxon>Bacteroidota</taxon>
        <taxon>Chitinophagia</taxon>
        <taxon>Chitinophagales</taxon>
        <taxon>Chitinophagaceae</taxon>
        <taxon>Chitinophaga</taxon>
    </lineage>
</organism>
<dbReference type="InterPro" id="IPR055575">
    <property type="entry name" value="DUF7151"/>
</dbReference>
<evidence type="ECO:0000313" key="2">
    <source>
        <dbReference type="EMBL" id="RFM31614.1"/>
    </source>
</evidence>
<feature type="domain" description="DUF7151" evidence="1">
    <location>
        <begin position="28"/>
        <end position="72"/>
    </location>
</feature>
<proteinExistence type="predicted"/>